<dbReference type="AlphaFoldDB" id="A0A068R014"/>
<sequence length="59" mass="6720">MVFLSKKRGRIFSIKKVIKKHKDIISLFPICMGINRVKTAMSGFLLPVPHMYGDKPCSL</sequence>
<dbReference type="HOGENOM" id="CLU_2959903_0_0_6"/>
<reference evidence="1 2" key="1">
    <citation type="submission" date="2013-07" db="EMBL/GenBank/DDBJ databases">
        <authorList>
            <person name="Genoscope - CEA"/>
        </authorList>
    </citation>
    <scope>NUCLEOTIDE SEQUENCE [LARGE SCALE GENOMIC DNA]</scope>
    <source>
        <strain evidence="1 2">G6</strain>
    </source>
</reference>
<evidence type="ECO:0000313" key="1">
    <source>
        <dbReference type="EMBL" id="CDG20384.1"/>
    </source>
</evidence>
<accession>A0A068R014</accession>
<evidence type="ECO:0000313" key="2">
    <source>
        <dbReference type="Proteomes" id="UP000032735"/>
    </source>
</evidence>
<name>A0A068R014_9GAMM</name>
<proteinExistence type="predicted"/>
<organism evidence="1 2">
    <name type="scientific">Xenorhabdus poinarii G6</name>
    <dbReference type="NCBI Taxonomy" id="1354304"/>
    <lineage>
        <taxon>Bacteria</taxon>
        <taxon>Pseudomonadati</taxon>
        <taxon>Pseudomonadota</taxon>
        <taxon>Gammaproteobacteria</taxon>
        <taxon>Enterobacterales</taxon>
        <taxon>Morganellaceae</taxon>
        <taxon>Xenorhabdus</taxon>
    </lineage>
</organism>
<gene>
    <name evidence="1" type="ORF">XPG1_0729</name>
</gene>
<keyword evidence="2" id="KW-1185">Reference proteome</keyword>
<protein>
    <submittedName>
        <fullName evidence="1">Uncharacterized protein</fullName>
    </submittedName>
</protein>
<dbReference type="Proteomes" id="UP000032735">
    <property type="component" value="Chromosome"/>
</dbReference>
<dbReference type="KEGG" id="xpo:XPG1_0729"/>
<dbReference type="EMBL" id="FO704551">
    <property type="protein sequence ID" value="CDG20384.1"/>
    <property type="molecule type" value="Genomic_DNA"/>
</dbReference>